<dbReference type="AlphaFoldDB" id="A0AAE3YRB0"/>
<dbReference type="SMART" id="SM00849">
    <property type="entry name" value="Lactamase_B"/>
    <property type="match status" value="1"/>
</dbReference>
<reference evidence="2" key="1">
    <citation type="submission" date="2023-07" db="EMBL/GenBank/DDBJ databases">
        <title>Sequencing the genomes of 1000 actinobacteria strains.</title>
        <authorList>
            <person name="Klenk H.-P."/>
        </authorList>
    </citation>
    <scope>NUCLEOTIDE SEQUENCE</scope>
    <source>
        <strain evidence="2">DSM 44707</strain>
    </source>
</reference>
<protein>
    <submittedName>
        <fullName evidence="2">Glyoxylase-like metal-dependent hydrolase (Beta-lactamase superfamily II)</fullName>
    </submittedName>
</protein>
<gene>
    <name evidence="2" type="ORF">J2S41_005197</name>
</gene>
<dbReference type="Gene3D" id="3.60.15.10">
    <property type="entry name" value="Ribonuclease Z/Hydroxyacylglutathione hydrolase-like"/>
    <property type="match status" value="1"/>
</dbReference>
<comment type="caution">
    <text evidence="2">The sequence shown here is derived from an EMBL/GenBank/DDBJ whole genome shotgun (WGS) entry which is preliminary data.</text>
</comment>
<sequence>MTELPICRTCGVQYGAASFDARTCAICADERQYTGWEGQRWTTLAGLSAAGHRGVVRPEPPDLWGVGVEPAVAIGQRALIVPGEGGNVLFDCVPYLDDRTVAAVHERGGLAAIAISHPHFYGAMIEWSRAFGDIPVYVHAADRQWVKRHGNVRLWEGETLEILPGRTLINCGVHFPGGTVLHWASGGGALCTGDIFTVVMDRRWVSFMYSYPNLIPERPAVITRALELVEPFEFDTIYGGWWGRVVTGGAKEALAASAARYLSRLH</sequence>
<keyword evidence="2" id="KW-0378">Hydrolase</keyword>
<dbReference type="SUPFAM" id="SSF56281">
    <property type="entry name" value="Metallo-hydrolase/oxidoreductase"/>
    <property type="match status" value="1"/>
</dbReference>
<dbReference type="PANTHER" id="PTHR36839">
    <property type="entry name" value="METALLO-BETA-LACTAMASE FAMILY PROTEIN (AFU_ORTHOLOGUE AFUA_5G12770)"/>
    <property type="match status" value="1"/>
</dbReference>
<dbReference type="RefSeq" id="WP_310371315.1">
    <property type="nucleotide sequence ID" value="NZ_JAVDYB010000001.1"/>
</dbReference>
<feature type="domain" description="Metallo-beta-lactamase" evidence="1">
    <location>
        <begin position="75"/>
        <end position="241"/>
    </location>
</feature>
<evidence type="ECO:0000313" key="2">
    <source>
        <dbReference type="EMBL" id="MDR7278419.1"/>
    </source>
</evidence>
<evidence type="ECO:0000259" key="1">
    <source>
        <dbReference type="SMART" id="SM00849"/>
    </source>
</evidence>
<organism evidence="2 3">
    <name type="scientific">Catenuloplanes atrovinosus</name>
    <dbReference type="NCBI Taxonomy" id="137266"/>
    <lineage>
        <taxon>Bacteria</taxon>
        <taxon>Bacillati</taxon>
        <taxon>Actinomycetota</taxon>
        <taxon>Actinomycetes</taxon>
        <taxon>Micromonosporales</taxon>
        <taxon>Micromonosporaceae</taxon>
        <taxon>Catenuloplanes</taxon>
    </lineage>
</organism>
<dbReference type="Proteomes" id="UP001183643">
    <property type="component" value="Unassembled WGS sequence"/>
</dbReference>
<dbReference type="EMBL" id="JAVDYB010000001">
    <property type="protein sequence ID" value="MDR7278419.1"/>
    <property type="molecule type" value="Genomic_DNA"/>
</dbReference>
<dbReference type="GO" id="GO:0016787">
    <property type="term" value="F:hydrolase activity"/>
    <property type="evidence" value="ECO:0007669"/>
    <property type="project" value="UniProtKB-KW"/>
</dbReference>
<proteinExistence type="predicted"/>
<dbReference type="InterPro" id="IPR036866">
    <property type="entry name" value="RibonucZ/Hydroxyglut_hydro"/>
</dbReference>
<keyword evidence="3" id="KW-1185">Reference proteome</keyword>
<accession>A0AAE3YRB0</accession>
<name>A0AAE3YRB0_9ACTN</name>
<dbReference type="InterPro" id="IPR001279">
    <property type="entry name" value="Metallo-B-lactamas"/>
</dbReference>
<dbReference type="PANTHER" id="PTHR36839:SF1">
    <property type="entry name" value="METALLO-BETA-LACTAMASE FAMILY PROTEIN (AFU_ORTHOLOGUE AFUA_5G12770)"/>
    <property type="match status" value="1"/>
</dbReference>
<evidence type="ECO:0000313" key="3">
    <source>
        <dbReference type="Proteomes" id="UP001183643"/>
    </source>
</evidence>